<dbReference type="Proteomes" id="UP000280296">
    <property type="component" value="Unassembled WGS sequence"/>
</dbReference>
<organism evidence="1 2">
    <name type="scientific">Tautonia sociabilis</name>
    <dbReference type="NCBI Taxonomy" id="2080755"/>
    <lineage>
        <taxon>Bacteria</taxon>
        <taxon>Pseudomonadati</taxon>
        <taxon>Planctomycetota</taxon>
        <taxon>Planctomycetia</taxon>
        <taxon>Isosphaerales</taxon>
        <taxon>Isosphaeraceae</taxon>
        <taxon>Tautonia</taxon>
    </lineage>
</organism>
<keyword evidence="2" id="KW-1185">Reference proteome</keyword>
<name>A0A432MKT2_9BACT</name>
<reference evidence="1 2" key="1">
    <citation type="submission" date="2018-12" db="EMBL/GenBank/DDBJ databases">
        <authorList>
            <person name="Toschakov S.V."/>
        </authorList>
    </citation>
    <scope>NUCLEOTIDE SEQUENCE [LARGE SCALE GENOMIC DNA]</scope>
    <source>
        <strain evidence="1 2">GM2012</strain>
    </source>
</reference>
<reference evidence="1 2" key="2">
    <citation type="submission" date="2019-01" db="EMBL/GenBank/DDBJ databases">
        <title>Tautonia sociabilis, a novel thermotolerant planctomycete of Isosphaeraceae family, isolated from a 4000 m deep subterranean habitat.</title>
        <authorList>
            <person name="Kovaleva O.L."/>
            <person name="Elcheninov A.G."/>
            <person name="Van Heerden E."/>
            <person name="Toshchakov S.V."/>
            <person name="Novikov A."/>
            <person name="Bonch-Osmolovskaya E.A."/>
            <person name="Kublanov I.V."/>
        </authorList>
    </citation>
    <scope>NUCLEOTIDE SEQUENCE [LARGE SCALE GENOMIC DNA]</scope>
    <source>
        <strain evidence="1 2">GM2012</strain>
    </source>
</reference>
<protein>
    <submittedName>
        <fullName evidence="1">Uncharacterized protein</fullName>
    </submittedName>
</protein>
<comment type="caution">
    <text evidence="1">The sequence shown here is derived from an EMBL/GenBank/DDBJ whole genome shotgun (WGS) entry which is preliminary data.</text>
</comment>
<sequence length="177" mass="19601">MRNRIVLFVLGGLVFAGSGLVLWRIFGGRGEEDRGPFRFGEPRVIQPDDPPAAPLPRPVVRVLEPAKGQKIKPEDTLIACRVELTIPDGGKMPDGMIIELQQNGINYDTCSGVPEEDRGDGRYLLKGELDRPKRPGTYVIRACTIDEDVIMPESDAEQAEIKSILTYSPFVEIEVEP</sequence>
<gene>
    <name evidence="1" type="ORF">TsocGM_08810</name>
</gene>
<evidence type="ECO:0000313" key="2">
    <source>
        <dbReference type="Proteomes" id="UP000280296"/>
    </source>
</evidence>
<accession>A0A432MKT2</accession>
<dbReference type="EMBL" id="RYZH01000014">
    <property type="protein sequence ID" value="RUL88034.1"/>
    <property type="molecule type" value="Genomic_DNA"/>
</dbReference>
<dbReference type="RefSeq" id="WP_126724944.1">
    <property type="nucleotide sequence ID" value="NZ_RYZH01000014.1"/>
</dbReference>
<evidence type="ECO:0000313" key="1">
    <source>
        <dbReference type="EMBL" id="RUL88034.1"/>
    </source>
</evidence>
<proteinExistence type="predicted"/>
<dbReference type="AlphaFoldDB" id="A0A432MKT2"/>